<dbReference type="STRING" id="1447782.SAMN05444417_0638"/>
<dbReference type="InterPro" id="IPR025227">
    <property type="entry name" value="DUF4169"/>
</dbReference>
<name>A0A1M6AUS6_9RHOB</name>
<feature type="region of interest" description="Disordered" evidence="1">
    <location>
        <begin position="21"/>
        <end position="72"/>
    </location>
</feature>
<dbReference type="RefSeq" id="WP_244526254.1">
    <property type="nucleotide sequence ID" value="NZ_FQYO01000001.1"/>
</dbReference>
<dbReference type="Proteomes" id="UP000184292">
    <property type="component" value="Unassembled WGS sequence"/>
</dbReference>
<gene>
    <name evidence="2" type="ORF">SAMN05444417_0638</name>
</gene>
<evidence type="ECO:0000256" key="1">
    <source>
        <dbReference type="SAM" id="MobiDB-lite"/>
    </source>
</evidence>
<accession>A0A1M6AUS6</accession>
<keyword evidence="3" id="KW-1185">Reference proteome</keyword>
<dbReference type="Pfam" id="PF13770">
    <property type="entry name" value="DUF4169"/>
    <property type="match status" value="1"/>
</dbReference>
<evidence type="ECO:0000313" key="3">
    <source>
        <dbReference type="Proteomes" id="UP000184292"/>
    </source>
</evidence>
<feature type="compositionally biased region" description="Basic and acidic residues" evidence="1">
    <location>
        <begin position="60"/>
        <end position="72"/>
    </location>
</feature>
<sequence>MGPTLQKGDDMADAPINLNKARKARARAEDRARADANAARFGRTRSQKARDEEDAAKAVARLEAHRRDPDAP</sequence>
<evidence type="ECO:0000313" key="2">
    <source>
        <dbReference type="EMBL" id="SHI40299.1"/>
    </source>
</evidence>
<dbReference type="AlphaFoldDB" id="A0A1M6AUS6"/>
<protein>
    <recommendedName>
        <fullName evidence="4">DUF4169 domain-containing protein</fullName>
    </recommendedName>
</protein>
<proteinExistence type="predicted"/>
<dbReference type="EMBL" id="FQYO01000001">
    <property type="protein sequence ID" value="SHI40299.1"/>
    <property type="molecule type" value="Genomic_DNA"/>
</dbReference>
<reference evidence="2 3" key="1">
    <citation type="submission" date="2016-11" db="EMBL/GenBank/DDBJ databases">
        <authorList>
            <person name="Jaros S."/>
            <person name="Januszkiewicz K."/>
            <person name="Wedrychowicz H."/>
        </authorList>
    </citation>
    <scope>NUCLEOTIDE SEQUENCE [LARGE SCALE GENOMIC DNA]</scope>
    <source>
        <strain evidence="2 3">DSM 100565</strain>
    </source>
</reference>
<organism evidence="2 3">
    <name type="scientific">Wenxinia saemankumensis</name>
    <dbReference type="NCBI Taxonomy" id="1447782"/>
    <lineage>
        <taxon>Bacteria</taxon>
        <taxon>Pseudomonadati</taxon>
        <taxon>Pseudomonadota</taxon>
        <taxon>Alphaproteobacteria</taxon>
        <taxon>Rhodobacterales</taxon>
        <taxon>Roseobacteraceae</taxon>
        <taxon>Wenxinia</taxon>
    </lineage>
</organism>
<evidence type="ECO:0008006" key="4">
    <source>
        <dbReference type="Google" id="ProtNLM"/>
    </source>
</evidence>